<feature type="transmembrane region" description="Helical" evidence="1">
    <location>
        <begin position="406"/>
        <end position="429"/>
    </location>
</feature>
<feature type="transmembrane region" description="Helical" evidence="1">
    <location>
        <begin position="50"/>
        <end position="70"/>
    </location>
</feature>
<evidence type="ECO:0000313" key="2">
    <source>
        <dbReference type="EMBL" id="KKR27847.1"/>
    </source>
</evidence>
<evidence type="ECO:0000313" key="3">
    <source>
        <dbReference type="Proteomes" id="UP000034793"/>
    </source>
</evidence>
<protein>
    <recommendedName>
        <fullName evidence="4">Glycosyltransferase RgtA/B/C/D-like domain-containing protein</fullName>
    </recommendedName>
</protein>
<evidence type="ECO:0000256" key="1">
    <source>
        <dbReference type="SAM" id="Phobius"/>
    </source>
</evidence>
<feature type="transmembrane region" description="Helical" evidence="1">
    <location>
        <begin position="203"/>
        <end position="236"/>
    </location>
</feature>
<accession>A0A0G0SQE5</accession>
<gene>
    <name evidence="2" type="ORF">UT61_C0064G0002</name>
</gene>
<dbReference type="Proteomes" id="UP000034793">
    <property type="component" value="Unassembled WGS sequence"/>
</dbReference>
<sequence length="573" mass="64890">MQIIKNNLKLSSKSFALVVIGALSWSLTMIKSGLVYSYGMGFWGPNGHDGIWHMALINSFAKGLWQIPVFAGENIRNYHIGFDLIVAMLHKITFIPVVNLYFQIIPPILSFLVGYAGYRFVFVWTKSRPQSFWATFFIFFGGSFGWLVTLIRSQQIGGESLFWSQQAISTLVNPPFALSLIFIFCGLYYLLIGLKNKNKKQLLFASCLFGVLIQIKVYAGFLVIFSLLTGGIWAMLKRQGTSVLKVFLTSTILSILLFSPLDGGVDGQVIFTPFWFLETLFSSPDRFYWPRLAEALINYKSAGMFVKGVAAYGFALLIFLIGNFGTRLIGFFFVVKKAAHRFDYQYIDVLVVTIIIAGIVIPLLFIQSGTPWNTIQFLYYSLIFSGILAGIELGKLVERSHKLLPVIITLTVVLLTIPTSVGTLIYNYLPSRPPAKISNEELQALKFLSDQPDGVVFTQPFDKIAADLAVNNPPRSLYLYESTAYVSALSNHQTFLEDQVNLEITGYDWRTRRDKVDRFFKDFSYDGKLELLDKEHGSYVYVLNSVQEKYKDLQFQSHKIFENSEVSIYKVAQ</sequence>
<reference evidence="2 3" key="1">
    <citation type="journal article" date="2015" name="Nature">
        <title>rRNA introns, odd ribosomes, and small enigmatic genomes across a large radiation of phyla.</title>
        <authorList>
            <person name="Brown C.T."/>
            <person name="Hug L.A."/>
            <person name="Thomas B.C."/>
            <person name="Sharon I."/>
            <person name="Castelle C.J."/>
            <person name="Singh A."/>
            <person name="Wilkins M.J."/>
            <person name="Williams K.H."/>
            <person name="Banfield J.F."/>
        </authorList>
    </citation>
    <scope>NUCLEOTIDE SEQUENCE [LARGE SCALE GENOMIC DNA]</scope>
</reference>
<dbReference type="AlphaFoldDB" id="A0A0G0SQE5"/>
<feature type="transmembrane region" description="Helical" evidence="1">
    <location>
        <begin position="346"/>
        <end position="365"/>
    </location>
</feature>
<feature type="transmembrane region" description="Helical" evidence="1">
    <location>
        <begin position="132"/>
        <end position="151"/>
    </location>
</feature>
<dbReference type="EMBL" id="LBXL01000064">
    <property type="protein sequence ID" value="KKR27847.1"/>
    <property type="molecule type" value="Genomic_DNA"/>
</dbReference>
<proteinExistence type="predicted"/>
<keyword evidence="1" id="KW-0812">Transmembrane</keyword>
<keyword evidence="1" id="KW-0472">Membrane</keyword>
<comment type="caution">
    <text evidence="2">The sequence shown here is derived from an EMBL/GenBank/DDBJ whole genome shotgun (WGS) entry which is preliminary data.</text>
</comment>
<feature type="transmembrane region" description="Helical" evidence="1">
    <location>
        <begin position="15"/>
        <end position="38"/>
    </location>
</feature>
<feature type="transmembrane region" description="Helical" evidence="1">
    <location>
        <begin position="171"/>
        <end position="191"/>
    </location>
</feature>
<feature type="transmembrane region" description="Helical" evidence="1">
    <location>
        <begin position="309"/>
        <end position="334"/>
    </location>
</feature>
<feature type="transmembrane region" description="Helical" evidence="1">
    <location>
        <begin position="242"/>
        <end position="258"/>
    </location>
</feature>
<organism evidence="2 3">
    <name type="scientific">Candidatus Woesebacteria bacterium GW2011_GWA1_39_8</name>
    <dbReference type="NCBI Taxonomy" id="1618552"/>
    <lineage>
        <taxon>Bacteria</taxon>
        <taxon>Candidatus Woeseibacteriota</taxon>
    </lineage>
</organism>
<evidence type="ECO:0008006" key="4">
    <source>
        <dbReference type="Google" id="ProtNLM"/>
    </source>
</evidence>
<feature type="transmembrane region" description="Helical" evidence="1">
    <location>
        <begin position="377"/>
        <end position="394"/>
    </location>
</feature>
<keyword evidence="1" id="KW-1133">Transmembrane helix</keyword>
<name>A0A0G0SQE5_9BACT</name>